<dbReference type="GO" id="GO:0046872">
    <property type="term" value="F:metal ion binding"/>
    <property type="evidence" value="ECO:0007669"/>
    <property type="project" value="UniProtKB-KW"/>
</dbReference>
<dbReference type="SMART" id="SM00663">
    <property type="entry name" value="RPOLA_N"/>
    <property type="match status" value="1"/>
</dbReference>
<dbReference type="Pfam" id="PF04997">
    <property type="entry name" value="RNA_pol_Rpb1_1"/>
    <property type="match status" value="1"/>
</dbReference>
<comment type="subcellular location">
    <subcellularLocation>
        <location evidence="1">Nucleus</location>
        <location evidence="1">Nucleolus</location>
    </subcellularLocation>
</comment>
<keyword evidence="15" id="KW-0460">Magnesium</keyword>
<feature type="compositionally biased region" description="Basic and acidic residues" evidence="23">
    <location>
        <begin position="2494"/>
        <end position="2512"/>
    </location>
</feature>
<evidence type="ECO:0000256" key="8">
    <source>
        <dbReference type="ARBA" id="ARBA00022695"/>
    </source>
</evidence>
<evidence type="ECO:0000256" key="2">
    <source>
        <dbReference type="ARBA" id="ARBA00006460"/>
    </source>
</evidence>
<dbReference type="GO" id="GO:0003899">
    <property type="term" value="F:DNA-directed RNA polymerase activity"/>
    <property type="evidence" value="ECO:0007669"/>
    <property type="project" value="UniProtKB-EC"/>
</dbReference>
<evidence type="ECO:0000256" key="15">
    <source>
        <dbReference type="ARBA" id="ARBA00022842"/>
    </source>
</evidence>
<keyword evidence="18" id="KW-0539">Nucleus</keyword>
<feature type="domain" description="Helicase ATP-binding" evidence="24">
    <location>
        <begin position="377"/>
        <end position="541"/>
    </location>
</feature>
<comment type="catalytic activity">
    <reaction evidence="19">
        <text>ATP + H2O = ADP + phosphate + H(+)</text>
        <dbReference type="Rhea" id="RHEA:13065"/>
        <dbReference type="ChEBI" id="CHEBI:15377"/>
        <dbReference type="ChEBI" id="CHEBI:15378"/>
        <dbReference type="ChEBI" id="CHEBI:30616"/>
        <dbReference type="ChEBI" id="CHEBI:43474"/>
        <dbReference type="ChEBI" id="CHEBI:456216"/>
        <dbReference type="EC" id="3.6.4.13"/>
    </reaction>
</comment>
<evidence type="ECO:0000256" key="21">
    <source>
        <dbReference type="ARBA" id="ARBA00053996"/>
    </source>
</evidence>
<keyword evidence="5" id="KW-0597">Phosphoprotein</keyword>
<evidence type="ECO:0000259" key="24">
    <source>
        <dbReference type="PROSITE" id="PS51192"/>
    </source>
</evidence>
<evidence type="ECO:0000256" key="4">
    <source>
        <dbReference type="ARBA" id="ARBA00022478"/>
    </source>
</evidence>
<evidence type="ECO:0000256" key="10">
    <source>
        <dbReference type="ARBA" id="ARBA00022741"/>
    </source>
</evidence>
<evidence type="ECO:0000256" key="3">
    <source>
        <dbReference type="ARBA" id="ARBA00011251"/>
    </source>
</evidence>
<dbReference type="PROSITE" id="PS51194">
    <property type="entry name" value="HELICASE_CTER"/>
    <property type="match status" value="1"/>
</dbReference>
<dbReference type="CDD" id="cd01435">
    <property type="entry name" value="RNAP_I_RPA1_N"/>
    <property type="match status" value="1"/>
</dbReference>
<dbReference type="Gene3D" id="1.20.120.1080">
    <property type="match status" value="1"/>
</dbReference>
<evidence type="ECO:0000256" key="17">
    <source>
        <dbReference type="ARBA" id="ARBA00023187"/>
    </source>
</evidence>
<evidence type="ECO:0000256" key="1">
    <source>
        <dbReference type="ARBA" id="ARBA00004604"/>
    </source>
</evidence>
<dbReference type="InterPro" id="IPR011709">
    <property type="entry name" value="DEAD-box_helicase_OB_fold"/>
</dbReference>
<dbReference type="Pfam" id="PF00623">
    <property type="entry name" value="RNA_pol_Rpb1_2"/>
    <property type="match status" value="1"/>
</dbReference>
<dbReference type="InterPro" id="IPR044893">
    <property type="entry name" value="RNA_pol_Rpb1_clamp_domain"/>
</dbReference>
<dbReference type="Gene3D" id="3.30.1490.180">
    <property type="entry name" value="RNA polymerase ii"/>
    <property type="match status" value="1"/>
</dbReference>
<organism evidence="26 27">
    <name type="scientific">Heterodera trifolii</name>
    <dbReference type="NCBI Taxonomy" id="157864"/>
    <lineage>
        <taxon>Eukaryota</taxon>
        <taxon>Metazoa</taxon>
        <taxon>Ecdysozoa</taxon>
        <taxon>Nematoda</taxon>
        <taxon>Chromadorea</taxon>
        <taxon>Rhabditida</taxon>
        <taxon>Tylenchina</taxon>
        <taxon>Tylenchomorpha</taxon>
        <taxon>Tylenchoidea</taxon>
        <taxon>Heteroderidae</taxon>
        <taxon>Heteroderinae</taxon>
        <taxon>Heterodera</taxon>
    </lineage>
</organism>
<dbReference type="GO" id="GO:0016787">
    <property type="term" value="F:hydrolase activity"/>
    <property type="evidence" value="ECO:0007669"/>
    <property type="project" value="UniProtKB-KW"/>
</dbReference>
<comment type="catalytic activity">
    <reaction evidence="20 22">
        <text>RNA(n) + a ribonucleoside 5'-triphosphate = RNA(n+1) + diphosphate</text>
        <dbReference type="Rhea" id="RHEA:21248"/>
        <dbReference type="Rhea" id="RHEA-COMP:14527"/>
        <dbReference type="Rhea" id="RHEA-COMP:17342"/>
        <dbReference type="ChEBI" id="CHEBI:33019"/>
        <dbReference type="ChEBI" id="CHEBI:61557"/>
        <dbReference type="ChEBI" id="CHEBI:140395"/>
        <dbReference type="EC" id="2.7.7.6"/>
    </reaction>
</comment>
<evidence type="ECO:0000256" key="13">
    <source>
        <dbReference type="ARBA" id="ARBA00022833"/>
    </source>
</evidence>
<evidence type="ECO:0000256" key="12">
    <source>
        <dbReference type="ARBA" id="ARBA00022806"/>
    </source>
</evidence>
<evidence type="ECO:0000256" key="16">
    <source>
        <dbReference type="ARBA" id="ARBA00023163"/>
    </source>
</evidence>
<dbReference type="InterPro" id="IPR007502">
    <property type="entry name" value="Helicase-assoc_dom"/>
</dbReference>
<dbReference type="PANTHER" id="PTHR19376:SF11">
    <property type="entry name" value="DNA-DIRECTED RNA POLYMERASE I SUBUNIT RPA1"/>
    <property type="match status" value="1"/>
</dbReference>
<gene>
    <name evidence="26" type="ORF">niasHT_013489</name>
</gene>
<dbReference type="Proteomes" id="UP001620626">
    <property type="component" value="Unassembled WGS sequence"/>
</dbReference>
<dbReference type="GO" id="GO:0040022">
    <property type="term" value="P:feminization of hermaphroditic germ-line"/>
    <property type="evidence" value="ECO:0007669"/>
    <property type="project" value="UniProtKB-ARBA"/>
</dbReference>
<feature type="compositionally biased region" description="Basic and acidic residues" evidence="23">
    <location>
        <begin position="171"/>
        <end position="184"/>
    </location>
</feature>
<evidence type="ECO:0000256" key="20">
    <source>
        <dbReference type="ARBA" id="ARBA00048552"/>
    </source>
</evidence>
<evidence type="ECO:0000256" key="5">
    <source>
        <dbReference type="ARBA" id="ARBA00022553"/>
    </source>
</evidence>
<dbReference type="CDD" id="cd18791">
    <property type="entry name" value="SF2_C_RHA"/>
    <property type="match status" value="1"/>
</dbReference>
<dbReference type="FunFam" id="1.20.120.1080:FF:000001">
    <property type="entry name" value="Pre-mRNA-splicing factor ATP-dependent RNA helicase"/>
    <property type="match status" value="1"/>
</dbReference>
<dbReference type="GO" id="GO:0005524">
    <property type="term" value="F:ATP binding"/>
    <property type="evidence" value="ECO:0007669"/>
    <property type="project" value="UniProtKB-KW"/>
</dbReference>
<dbReference type="PANTHER" id="PTHR19376">
    <property type="entry name" value="DNA-DIRECTED RNA POLYMERASE"/>
    <property type="match status" value="1"/>
</dbReference>
<evidence type="ECO:0000313" key="26">
    <source>
        <dbReference type="EMBL" id="KAL3113024.1"/>
    </source>
</evidence>
<dbReference type="InterPro" id="IPR027417">
    <property type="entry name" value="P-loop_NTPase"/>
</dbReference>
<dbReference type="InterPro" id="IPR007083">
    <property type="entry name" value="RNA_pol_Rpb1_4"/>
</dbReference>
<dbReference type="InterPro" id="IPR007081">
    <property type="entry name" value="RNA_pol_Rpb1_5"/>
</dbReference>
<accession>A0ABD2LCT5</accession>
<dbReference type="Gene3D" id="2.40.40.20">
    <property type="match status" value="1"/>
</dbReference>
<dbReference type="PROSITE" id="PS51192">
    <property type="entry name" value="HELICASE_ATP_BIND_1"/>
    <property type="match status" value="1"/>
</dbReference>
<dbReference type="Pfam" id="PF04408">
    <property type="entry name" value="WHD_HA2"/>
    <property type="match status" value="1"/>
</dbReference>
<keyword evidence="9" id="KW-0479">Metal-binding</keyword>
<dbReference type="InterPro" id="IPR002464">
    <property type="entry name" value="DNA/RNA_helicase_DEAH_CS"/>
</dbReference>
<dbReference type="Pfam" id="PF04998">
    <property type="entry name" value="RNA_pol_Rpb1_5"/>
    <property type="match status" value="1"/>
</dbReference>
<evidence type="ECO:0000259" key="25">
    <source>
        <dbReference type="PROSITE" id="PS51194"/>
    </source>
</evidence>
<dbReference type="Pfam" id="PF00271">
    <property type="entry name" value="Helicase_C"/>
    <property type="match status" value="1"/>
</dbReference>
<dbReference type="SMART" id="SM00487">
    <property type="entry name" value="DEXDc"/>
    <property type="match status" value="1"/>
</dbReference>
<dbReference type="InterPro" id="IPR042102">
    <property type="entry name" value="RNA_pol_Rpb1_3_sf"/>
</dbReference>
<dbReference type="FunFam" id="1.10.274.100:FF:000012">
    <property type="entry name" value="DNA-directed RNA polymerase subunit"/>
    <property type="match status" value="1"/>
</dbReference>
<dbReference type="GO" id="GO:0003724">
    <property type="term" value="F:RNA helicase activity"/>
    <property type="evidence" value="ECO:0007669"/>
    <property type="project" value="UniProtKB-EC"/>
</dbReference>
<dbReference type="Gene3D" id="3.40.50.300">
    <property type="entry name" value="P-loop containing nucleotide triphosphate hydrolases"/>
    <property type="match status" value="2"/>
</dbReference>
<feature type="compositionally biased region" description="Acidic residues" evidence="23">
    <location>
        <begin position="2527"/>
        <end position="2560"/>
    </location>
</feature>
<proteinExistence type="inferred from homology"/>
<dbReference type="FunFam" id="3.40.50.300:FF:000007">
    <property type="entry name" value="Pre-mRNA-splicing factor ATP-dependent RNA helicase"/>
    <property type="match status" value="1"/>
</dbReference>
<evidence type="ECO:0000256" key="19">
    <source>
        <dbReference type="ARBA" id="ARBA00047984"/>
    </source>
</evidence>
<dbReference type="FunFam" id="3.40.50.300:FF:000726">
    <property type="entry name" value="Pre-mRNA-splicing factor ATP-dependent RNA helicase"/>
    <property type="match status" value="1"/>
</dbReference>
<dbReference type="InterPro" id="IPR006592">
    <property type="entry name" value="RNA_pol_N"/>
</dbReference>
<dbReference type="InterPro" id="IPR000722">
    <property type="entry name" value="RNA_pol_asu"/>
</dbReference>
<evidence type="ECO:0000256" key="7">
    <source>
        <dbReference type="ARBA" id="ARBA00022679"/>
    </source>
</evidence>
<dbReference type="Gene3D" id="6.20.50.80">
    <property type="match status" value="1"/>
</dbReference>
<dbReference type="EC" id="2.7.7.6" evidence="22"/>
<dbReference type="GO" id="GO:0006397">
    <property type="term" value="P:mRNA processing"/>
    <property type="evidence" value="ECO:0007669"/>
    <property type="project" value="UniProtKB-KW"/>
</dbReference>
<dbReference type="SUPFAM" id="SSF64484">
    <property type="entry name" value="beta and beta-prime subunits of DNA dependent RNA-polymerase"/>
    <property type="match status" value="1"/>
</dbReference>
<dbReference type="Gene3D" id="1.10.132.30">
    <property type="match status" value="1"/>
</dbReference>
<dbReference type="SMART" id="SM00490">
    <property type="entry name" value="HELICc"/>
    <property type="match status" value="1"/>
</dbReference>
<dbReference type="GO" id="GO:0071006">
    <property type="term" value="C:U2-type catalytic step 1 spliceosome"/>
    <property type="evidence" value="ECO:0007669"/>
    <property type="project" value="UniProtKB-ARBA"/>
</dbReference>
<comment type="function">
    <text evidence="21">DNA-dependent RNA polymerase catalyzes the transcription of DNA into RNA using the four ribonucleoside triphosphates as substrates. Largest and catalytic core component of RNA polymerase I which synthesizes ribosomal RNA precursors. Forms the polymerase active center together with the second largest subunit. A single stranded DNA template strand of the promoter is positioned within the central active site cleft of Pol I. A bridging helix emanates from RPA1 and crosses the cleft near the catalytic site and is thought to promote translocation of Pol I by acting as a ratchet that moves the RNA-DNA hybrid through the active site by switching from straight to bent conformations at each step of nucleotide addition.</text>
</comment>
<feature type="domain" description="Helicase C-terminal" evidence="25">
    <location>
        <begin position="559"/>
        <end position="740"/>
    </location>
</feature>
<dbReference type="Pfam" id="PF21010">
    <property type="entry name" value="HA2_C"/>
    <property type="match status" value="1"/>
</dbReference>
<dbReference type="SMART" id="SM00847">
    <property type="entry name" value="HA2"/>
    <property type="match status" value="1"/>
</dbReference>
<keyword evidence="7 22" id="KW-0808">Transferase</keyword>
<dbReference type="Pfam" id="PF04983">
    <property type="entry name" value="RNA_pol_Rpb1_3"/>
    <property type="match status" value="1"/>
</dbReference>
<keyword evidence="8 22" id="KW-0548">Nucleotidyltransferase</keyword>
<keyword evidence="4 22" id="KW-0240">DNA-directed RNA polymerase</keyword>
<keyword evidence="6" id="KW-0507">mRNA processing</keyword>
<evidence type="ECO:0000256" key="22">
    <source>
        <dbReference type="RuleBase" id="RU004279"/>
    </source>
</evidence>
<comment type="caution">
    <text evidence="26">The sequence shown here is derived from an EMBL/GenBank/DDBJ whole genome shotgun (WGS) entry which is preliminary data.</text>
</comment>
<dbReference type="InterPro" id="IPR001650">
    <property type="entry name" value="Helicase_C-like"/>
</dbReference>
<protein>
    <recommendedName>
        <fullName evidence="22">DNA-directed RNA polymerase subunit</fullName>
        <ecNumber evidence="22">2.7.7.6</ecNumber>
    </recommendedName>
</protein>
<dbReference type="Pfam" id="PF07717">
    <property type="entry name" value="OB_NTP_bind"/>
    <property type="match status" value="1"/>
</dbReference>
<keyword evidence="16 22" id="KW-0804">Transcription</keyword>
<keyword evidence="14" id="KW-0067">ATP-binding</keyword>
<dbReference type="InterPro" id="IPR014001">
    <property type="entry name" value="Helicase_ATP-bd"/>
</dbReference>
<dbReference type="InterPro" id="IPR015699">
    <property type="entry name" value="DNA-dir_RNA_pol1_lsu_N"/>
</dbReference>
<dbReference type="InterPro" id="IPR047107">
    <property type="entry name" value="DNA-dir_RNA_pol1_lsu_C"/>
</dbReference>
<dbReference type="PROSITE" id="PS00690">
    <property type="entry name" value="DEAH_ATP_HELICASE"/>
    <property type="match status" value="1"/>
</dbReference>
<dbReference type="InterPro" id="IPR007066">
    <property type="entry name" value="RNA_pol_Rpb1_3"/>
</dbReference>
<dbReference type="InterPro" id="IPR048333">
    <property type="entry name" value="HA2_WH"/>
</dbReference>
<keyword evidence="11" id="KW-0378">Hydrolase</keyword>
<dbReference type="GO" id="GO:0005736">
    <property type="term" value="C:RNA polymerase I complex"/>
    <property type="evidence" value="ECO:0007669"/>
    <property type="project" value="UniProtKB-ARBA"/>
</dbReference>
<dbReference type="InterPro" id="IPR038120">
    <property type="entry name" value="Rpb1_funnel_sf"/>
</dbReference>
<comment type="subunit">
    <text evidence="3">Component of the RNA polymerase I (Pol I) complex consisting of at least 13 subunits.</text>
</comment>
<dbReference type="GO" id="GO:0008380">
    <property type="term" value="P:RNA splicing"/>
    <property type="evidence" value="ECO:0007669"/>
    <property type="project" value="UniProtKB-KW"/>
</dbReference>
<comment type="similarity">
    <text evidence="2 22">Belongs to the RNA polymerase beta' chain family.</text>
</comment>
<dbReference type="Pfam" id="PF00270">
    <property type="entry name" value="DEAD"/>
    <property type="match status" value="1"/>
</dbReference>
<sequence length="2813" mass="319961">MIALARKSNDCDDFLKRLQDVVPTNNLKTFAEKLLERVPRAAAKKIAPITKGPSESELQNLRLKNLSATLKPLAYEVEEPGTSTKEAKKEDRKKTMRNTRKRWESSSSSSEGEQPTEVAAMKLQENGAEEENSESDFEKMEEEAQKDIEERDALSKRIREREKHNTRHVMSKSEARSKAEATKRLNISEKDDAANDMMGKLRYESRKSYLAKRKEDKRMELEAKVHDDETIFANEKLTKREQLDAKYRKEVLHYVKQYDEAGNVLKVPRYHVPDASSKIIPTEYVEENELPGGDGRRWEDEKLGSAVFHYGAKDAKKEPDLGLLLEDEQIDFVEALQQLEGTRETEMKELTIEQKRNLSLQETRKTLPVYAYRDEFIEAVKEHQVLIIIGETGSGKTTQLPQFLFESGFCSGDKRLGCTQPRRVAAMSVAARVAEEMSTKLGGMVGYTIRFEDCSSERTKIKYLTDGMLLREFLNEPDLASYSVLMIDEAHERTLHTDVLFGLVKDIARFRKDLKLLISSATLDALKFSTFFDDAPIFRIPGRRFPVQIYYTKAPEADYLDAAMISVLQIHLTQPLPGDILVFLTGQEEIETVQEALQERIKLLGSRIKELIVLPIYANLPTDMQAKIFEPTPPNARKCVLATNIAETSVTIDGIVYVIDPGFVKQSSYDARGGIDHLNVVTISKASANQRAGRAGRTGPGKCFRLYTAWAYQHELEEQPIPEIQRTNLGNVVLMLLSLGITDLVHFDFLDPPPYEALAAALEHLYALGALNHKGMLTKLGRRMAEFPCDPAMSKMIISSEKYECSEEIITISAMLSVNAAVFYRPKAMVIHADTARKGFWSSSGDHLTLLNVYNKWRETNFSMQWCIENFVQHRTMKRARDIRDQLEGLLERVEIEPKSSSDTMAILKTITAGYFHNLATLDKGGQYKTVKHRHTVQVHPNSCLFEDRLRWVIYYELVFTSKEFMREIIECDPKWISEVAPHYYQQTQLEDSVNKKMPKQMGKAKKVPKISVLEVTQTNTFDEAGFPVRGGLYDPLLGTSENNHCETCGMQGTHCPGHFGHIRLTVPVFNPLFYSFTLNMMKGTCIHCHRFTCNSNSVAAKVVIAKLRAFRFGVPEVLDRVESGLKAKFEKRDELLTERIDLIGESVFLREINAFIAELKGLSNADQLQKMEGETALLKNDVAERNAIVKAFVRDHLFKRKVRCPHCKQPNGELRNDSGRTFLLDFSKQTGTERKKKEAIKKRLGEATFNKLLNEAKAMDETKNFLSNPSEDVRPDLDLMGVEVDEFELAETKLGKASTVSSNTLIDPLDMSDKLLNEQLRNVINGQCDKLAWRAAEVREHFRLVWQREGILIRHLFPFFDEDEFTFQSVDSKANVMPKRFPIDSLFIETVVVEPIRYRPVRCFKGERFEHPTTVNLRKLLEADQLLALIRLHLEEEKGGKQKLGSLAKELIEGRIVGKTMNEKLHNAYMDLQIRINALFDRAANRVESKANQPGLKQLLEKKEGLFRMHMMGKRVNFACRSVITPDPYLDIDEIGIPELFARRLTFAEPMSSLNQQWLKELVRRGPNNHPGANFVEFSGTIGKPPTRIKVPPERELAKERGYLSTKLRLGDVRNVHAMPDYVLRHLQNGDKLLMNRQPSLHKPSIMGHKARVLGGQNALRMNYAPCKAYNADFDGDEMNGHFIQNRVAQCEATELANVGNNYLVPKDGTPILGLIQDHVIAGVLMTIRGQFFSREDFMHLILGAFAQTNRRLHIPQPTILRPAKLWTGKQVITAIVRNCCPSDRPLINLNGKAKTGIACWKIKDPTTGKEVPTLCAELNESEVIFRQGELLCGVLDKAHYGATQYGLIHCCYELYGPKVAVQILSCFSRVFTTFLQLHGFTLGVTDILVTRRANRERKRTIRELLKCGDAVACKTFGFDGETSADKVRNALASAYNNPRGDRSMVKMYDFTMKQVLNKYSEQINNSCVPFGLIREFPHNSLQLMIQSGAKGSLVNSIQISCALGQIELEGQRPPRSVTGRSLPSFRSFDPTPRAGGFVSQRFLTGINPQELFFHTMAGREGLIDTAVKTSRSGYLQRCIIKHLEGIAVRYDHTVRDFDDSIVQFRYGEDGMDVGRATFLDPKLFQFLSQNADTIRENCVPSGITDETEQEHWHLSGCEKQFRRISKFKRRRMRKMQLDGICEQSDHLSNKGLRDSSFLEFCRHREANELKQSLVSEWATMSRDKRAEFALKHPRAPTPVDAKFNPWTSLGALPERMLEQLDQFISKKCQIEQGNGFRKAINWKGLRALIDPGENVGLLAAQSIGEPSTQMTLNTFHFAGRGEMNVTLGIPRLREILMTQSKNISTPLAEVCFYPQVSEDQIELIKAELNPVLLRTIIKKFVLEERVFVNENCNFLREYSLRIELLESERRDSATQHLKGRRILTELERRFGRQMAMTVAKRYKEVREYQQIQHKKLRVDTLESAPAEEGSHRPRPEEEDLESDEEEAAGGVRSREADANEAKLSRRHLDDAADYEGEEQDRNEAGIDEMERDEDNEEETTAPEGAEETTELDETEEAPMEGRGCEVNADRIKSVLESHAIIGGYEYDVHNEQWCTFKIHMPFLNKTRIDVLAIVEREIESFVLTQVRGIEKCNVREEQRNGRMVRVLQTQGINLGAFYAHADFLDINTIYSNDIDFMLRNFGIEGAARTISREMNNVFGVYGIEVNPRHLSLTADYMTFTGEVQPFSRGAMADSASPLQKMTFETTVTFMREALISGQSDSLFSPSARLVTGQMVRCGTGAFELLSEPNYALRRAKRKATNGSNRWRKHSK</sequence>
<evidence type="ECO:0000256" key="23">
    <source>
        <dbReference type="SAM" id="MobiDB-lite"/>
    </source>
</evidence>
<reference evidence="26 27" key="1">
    <citation type="submission" date="2024-10" db="EMBL/GenBank/DDBJ databases">
        <authorList>
            <person name="Kim D."/>
        </authorList>
    </citation>
    <scope>NUCLEOTIDE SEQUENCE [LARGE SCALE GENOMIC DNA]</scope>
    <source>
        <strain evidence="26">BH-2024</strain>
    </source>
</reference>
<name>A0ABD2LCT5_9BILA</name>
<dbReference type="EMBL" id="JBICBT010000458">
    <property type="protein sequence ID" value="KAL3113024.1"/>
    <property type="molecule type" value="Genomic_DNA"/>
</dbReference>
<feature type="compositionally biased region" description="Basic and acidic residues" evidence="23">
    <location>
        <begin position="136"/>
        <end position="163"/>
    </location>
</feature>
<dbReference type="InterPro" id="IPR007080">
    <property type="entry name" value="RNA_pol_Rpb1_1"/>
</dbReference>
<feature type="region of interest" description="Disordered" evidence="23">
    <location>
        <begin position="76"/>
        <end position="184"/>
    </location>
</feature>
<dbReference type="Gene3D" id="1.10.274.100">
    <property type="entry name" value="RNA polymerase Rpb1, domain 3"/>
    <property type="match status" value="1"/>
</dbReference>
<keyword evidence="13" id="KW-0862">Zinc</keyword>
<feature type="compositionally biased region" description="Acidic residues" evidence="23">
    <location>
        <begin position="2478"/>
        <end position="2489"/>
    </location>
</feature>
<keyword evidence="27" id="KW-1185">Reference proteome</keyword>
<evidence type="ECO:0000256" key="14">
    <source>
        <dbReference type="ARBA" id="ARBA00022840"/>
    </source>
</evidence>
<dbReference type="InterPro" id="IPR045867">
    <property type="entry name" value="DNA-dir_RpoC_beta_prime"/>
</dbReference>
<evidence type="ECO:0000256" key="18">
    <source>
        <dbReference type="ARBA" id="ARBA00023242"/>
    </source>
</evidence>
<dbReference type="SUPFAM" id="SSF52540">
    <property type="entry name" value="P-loop containing nucleoside triphosphate hydrolases"/>
    <property type="match status" value="1"/>
</dbReference>
<keyword evidence="10" id="KW-0547">Nucleotide-binding</keyword>
<evidence type="ECO:0000256" key="11">
    <source>
        <dbReference type="ARBA" id="ARBA00022801"/>
    </source>
</evidence>
<dbReference type="InterPro" id="IPR011545">
    <property type="entry name" value="DEAD/DEAH_box_helicase_dom"/>
</dbReference>
<evidence type="ECO:0000256" key="9">
    <source>
        <dbReference type="ARBA" id="ARBA00022723"/>
    </source>
</evidence>
<dbReference type="Gene3D" id="4.10.860.120">
    <property type="entry name" value="RNA polymerase II, clamp domain"/>
    <property type="match status" value="1"/>
</dbReference>
<dbReference type="CDD" id="cd02735">
    <property type="entry name" value="RNAP_I_Rpa1_C"/>
    <property type="match status" value="1"/>
</dbReference>
<feature type="region of interest" description="Disordered" evidence="23">
    <location>
        <begin position="2458"/>
        <end position="2566"/>
    </location>
</feature>
<dbReference type="Pfam" id="PF05000">
    <property type="entry name" value="RNA_pol_Rpb1_4"/>
    <property type="match status" value="1"/>
</dbReference>
<evidence type="ECO:0000313" key="27">
    <source>
        <dbReference type="Proteomes" id="UP001620626"/>
    </source>
</evidence>
<dbReference type="Gene3D" id="3.30.70.2850">
    <property type="match status" value="1"/>
</dbReference>
<keyword evidence="12" id="KW-0347">Helicase</keyword>
<keyword evidence="17" id="KW-0508">mRNA splicing</keyword>
<evidence type="ECO:0000256" key="6">
    <source>
        <dbReference type="ARBA" id="ARBA00022664"/>
    </source>
</evidence>
<dbReference type="Gene3D" id="6.10.250.2940">
    <property type="match status" value="1"/>
</dbReference>